<keyword evidence="2" id="KW-0521">NADP</keyword>
<dbReference type="UniPathway" id="UPA00124"/>
<sequence>MPGIELCRNVAVPGSMLIIGTSGLIGSCLYEALKGDHQVTGTFFSCPQKGLIKLDMTERNQVRQLMEELVPGVVFIPAAMPNVEACEENPGLCYQVNVEGVGYVLEAAAGVGAKIVYFSTDYVFDGAAGPYGEDEPPNPISVYGRAKYAVERRVQQSRSPWLIIRTTVVYGPEQQGKNFVLGLIRRVKQGAVVKVPRDQVGTPTYAPNLCRVVKELVELGEEGIYHVAGPDLLDRYQFALEAAQIFDLDQNLIVPVTTAELGQKAPRPLAAGLKVDKVRARVTTPLTGVREGLREMKRALQQ</sequence>
<dbReference type="Pfam" id="PF04321">
    <property type="entry name" value="RmlD_sub_bind"/>
    <property type="match status" value="1"/>
</dbReference>
<dbReference type="PANTHER" id="PTHR10491">
    <property type="entry name" value="DTDP-4-DEHYDRORHAMNOSE REDUCTASE"/>
    <property type="match status" value="1"/>
</dbReference>
<dbReference type="AlphaFoldDB" id="A0A1I6DTG4"/>
<dbReference type="InterPro" id="IPR036291">
    <property type="entry name" value="NAD(P)-bd_dom_sf"/>
</dbReference>
<evidence type="ECO:0000256" key="2">
    <source>
        <dbReference type="RuleBase" id="RU364082"/>
    </source>
</evidence>
<evidence type="ECO:0000259" key="3">
    <source>
        <dbReference type="Pfam" id="PF04321"/>
    </source>
</evidence>
<dbReference type="EMBL" id="FOYM01000017">
    <property type="protein sequence ID" value="SFR08753.1"/>
    <property type="molecule type" value="Genomic_DNA"/>
</dbReference>
<name>A0A1I6DTG4_9FIRM</name>
<dbReference type="InterPro" id="IPR029903">
    <property type="entry name" value="RmlD-like-bd"/>
</dbReference>
<evidence type="ECO:0000313" key="4">
    <source>
        <dbReference type="EMBL" id="SFR08753.1"/>
    </source>
</evidence>
<accession>A0A1I6DTG4</accession>
<dbReference type="PANTHER" id="PTHR10491:SF4">
    <property type="entry name" value="METHIONINE ADENOSYLTRANSFERASE 2 SUBUNIT BETA"/>
    <property type="match status" value="1"/>
</dbReference>
<dbReference type="Gene3D" id="3.40.50.720">
    <property type="entry name" value="NAD(P)-binding Rossmann-like Domain"/>
    <property type="match status" value="1"/>
</dbReference>
<comment type="function">
    <text evidence="2">Catalyzes the reduction of dTDP-6-deoxy-L-lyxo-4-hexulose to yield dTDP-L-rhamnose.</text>
</comment>
<dbReference type="CDD" id="cd05254">
    <property type="entry name" value="dTDP_HR_like_SDR_e"/>
    <property type="match status" value="1"/>
</dbReference>
<dbReference type="RefSeq" id="WP_245779743.1">
    <property type="nucleotide sequence ID" value="NZ_FOYM01000017.1"/>
</dbReference>
<keyword evidence="2" id="KW-0560">Oxidoreductase</keyword>
<reference evidence="5" key="1">
    <citation type="submission" date="2016-10" db="EMBL/GenBank/DDBJ databases">
        <authorList>
            <person name="Varghese N."/>
            <person name="Submissions S."/>
        </authorList>
    </citation>
    <scope>NUCLEOTIDE SEQUENCE [LARGE SCALE GENOMIC DNA]</scope>
    <source>
        <strain evidence="5">DSM 3669</strain>
    </source>
</reference>
<comment type="pathway">
    <text evidence="2">Carbohydrate biosynthesis; dTDP-L-rhamnose biosynthesis.</text>
</comment>
<evidence type="ECO:0000256" key="1">
    <source>
        <dbReference type="ARBA" id="ARBA00010944"/>
    </source>
</evidence>
<dbReference type="SUPFAM" id="SSF51735">
    <property type="entry name" value="NAD(P)-binding Rossmann-fold domains"/>
    <property type="match status" value="1"/>
</dbReference>
<evidence type="ECO:0000313" key="5">
    <source>
        <dbReference type="Proteomes" id="UP000199584"/>
    </source>
</evidence>
<comment type="similarity">
    <text evidence="1 2">Belongs to the dTDP-4-dehydrorhamnose reductase family.</text>
</comment>
<keyword evidence="5" id="KW-1185">Reference proteome</keyword>
<organism evidence="4 5">
    <name type="scientific">Desulfoscipio geothermicus DSM 3669</name>
    <dbReference type="NCBI Taxonomy" id="1121426"/>
    <lineage>
        <taxon>Bacteria</taxon>
        <taxon>Bacillati</taxon>
        <taxon>Bacillota</taxon>
        <taxon>Clostridia</taxon>
        <taxon>Eubacteriales</taxon>
        <taxon>Desulfallaceae</taxon>
        <taxon>Desulfoscipio</taxon>
    </lineage>
</organism>
<gene>
    <name evidence="4" type="ORF">SAMN05660706_11749</name>
</gene>
<proteinExistence type="inferred from homology"/>
<dbReference type="STRING" id="39060.SAMN05660706_11749"/>
<dbReference type="InterPro" id="IPR005913">
    <property type="entry name" value="dTDP_dehydrorham_reduct"/>
</dbReference>
<dbReference type="GO" id="GO:0008831">
    <property type="term" value="F:dTDP-4-dehydrorhamnose reductase activity"/>
    <property type="evidence" value="ECO:0007669"/>
    <property type="project" value="UniProtKB-EC"/>
</dbReference>
<dbReference type="Proteomes" id="UP000199584">
    <property type="component" value="Unassembled WGS sequence"/>
</dbReference>
<dbReference type="GO" id="GO:0019305">
    <property type="term" value="P:dTDP-rhamnose biosynthetic process"/>
    <property type="evidence" value="ECO:0007669"/>
    <property type="project" value="UniProtKB-UniPathway"/>
</dbReference>
<dbReference type="EC" id="1.1.1.133" evidence="2"/>
<feature type="domain" description="RmlD-like substrate binding" evidence="3">
    <location>
        <begin position="16"/>
        <end position="299"/>
    </location>
</feature>
<protein>
    <recommendedName>
        <fullName evidence="2">dTDP-4-dehydrorhamnose reductase</fullName>
        <ecNumber evidence="2">1.1.1.133</ecNumber>
    </recommendedName>
</protein>